<evidence type="ECO:0000313" key="4">
    <source>
        <dbReference type="EMBL" id="SHI12533.1"/>
    </source>
</evidence>
<reference evidence="4 5" key="1">
    <citation type="submission" date="2016-11" db="EMBL/GenBank/DDBJ databases">
        <authorList>
            <person name="Jaros S."/>
            <person name="Januszkiewicz K."/>
            <person name="Wedrychowicz H."/>
        </authorList>
    </citation>
    <scope>NUCLEOTIDE SEQUENCE [LARGE SCALE GENOMIC DNA]</scope>
    <source>
        <strain evidence="4 5">DSM 9705</strain>
    </source>
</reference>
<dbReference type="Gene3D" id="1.10.287.130">
    <property type="match status" value="1"/>
</dbReference>
<dbReference type="STRING" id="1121409.SAMN02745124_04150"/>
<dbReference type="InterPro" id="IPR003661">
    <property type="entry name" value="HisK_dim/P_dom"/>
</dbReference>
<dbReference type="OrthoDB" id="9781147at2"/>
<dbReference type="SUPFAM" id="SSF47384">
    <property type="entry name" value="Homodimeric domain of signal transducing histidine kinase"/>
    <property type="match status" value="1"/>
</dbReference>
<organism evidence="4 5">
    <name type="scientific">Desulfofustis glycolicus DSM 9705</name>
    <dbReference type="NCBI Taxonomy" id="1121409"/>
    <lineage>
        <taxon>Bacteria</taxon>
        <taxon>Pseudomonadati</taxon>
        <taxon>Thermodesulfobacteriota</taxon>
        <taxon>Desulfobulbia</taxon>
        <taxon>Desulfobulbales</taxon>
        <taxon>Desulfocapsaceae</taxon>
        <taxon>Desulfofustis</taxon>
    </lineage>
</organism>
<sequence length="97" mass="10773">MESIGRLAGGVAHDFNNMLGVILGYTELSMNQLELKDKFYGNLQQTRVAAEHSADLTRQLLAFARRQTVTPKVIDLNEVVEWKSGVRLDLLSAISQA</sequence>
<keyword evidence="5" id="KW-1185">Reference proteome</keyword>
<dbReference type="GO" id="GO:0000155">
    <property type="term" value="F:phosphorelay sensor kinase activity"/>
    <property type="evidence" value="ECO:0007669"/>
    <property type="project" value="InterPro"/>
</dbReference>
<comment type="catalytic activity">
    <reaction evidence="1">
        <text>ATP + protein L-histidine = ADP + protein N-phospho-L-histidine.</text>
        <dbReference type="EC" id="2.7.13.3"/>
    </reaction>
</comment>
<dbReference type="Proteomes" id="UP000184139">
    <property type="component" value="Unassembled WGS sequence"/>
</dbReference>
<name>A0A1M5YLX6_9BACT</name>
<dbReference type="AlphaFoldDB" id="A0A1M5YLX6"/>
<dbReference type="RefSeq" id="WP_073379115.1">
    <property type="nucleotide sequence ID" value="NZ_FQXS01000041.1"/>
</dbReference>
<evidence type="ECO:0000259" key="3">
    <source>
        <dbReference type="SMART" id="SM00388"/>
    </source>
</evidence>
<feature type="domain" description="Signal transduction histidine kinase dimerisation/phosphoacceptor" evidence="3">
    <location>
        <begin position="3"/>
        <end position="69"/>
    </location>
</feature>
<keyword evidence="4" id="KW-0808">Transferase</keyword>
<keyword evidence="4" id="KW-0418">Kinase</keyword>
<protein>
    <recommendedName>
        <fullName evidence="2">histidine kinase</fullName>
        <ecNumber evidence="2">2.7.13.3</ecNumber>
    </recommendedName>
</protein>
<dbReference type="PANTHER" id="PTHR43065">
    <property type="entry name" value="SENSOR HISTIDINE KINASE"/>
    <property type="match status" value="1"/>
</dbReference>
<dbReference type="Pfam" id="PF00512">
    <property type="entry name" value="HisKA"/>
    <property type="match status" value="1"/>
</dbReference>
<dbReference type="EMBL" id="FQXS01000041">
    <property type="protein sequence ID" value="SHI12533.1"/>
    <property type="molecule type" value="Genomic_DNA"/>
</dbReference>
<gene>
    <name evidence="4" type="ORF">SAMN02745124_04150</name>
</gene>
<evidence type="ECO:0000256" key="1">
    <source>
        <dbReference type="ARBA" id="ARBA00000085"/>
    </source>
</evidence>
<evidence type="ECO:0000313" key="5">
    <source>
        <dbReference type="Proteomes" id="UP000184139"/>
    </source>
</evidence>
<dbReference type="CDD" id="cd00082">
    <property type="entry name" value="HisKA"/>
    <property type="match status" value="1"/>
</dbReference>
<dbReference type="SMART" id="SM00388">
    <property type="entry name" value="HisKA"/>
    <property type="match status" value="1"/>
</dbReference>
<evidence type="ECO:0000256" key="2">
    <source>
        <dbReference type="ARBA" id="ARBA00012438"/>
    </source>
</evidence>
<dbReference type="InterPro" id="IPR036097">
    <property type="entry name" value="HisK_dim/P_sf"/>
</dbReference>
<dbReference type="PANTHER" id="PTHR43065:SF42">
    <property type="entry name" value="TWO-COMPONENT SENSOR PPRA"/>
    <property type="match status" value="1"/>
</dbReference>
<dbReference type="EC" id="2.7.13.3" evidence="2"/>
<proteinExistence type="predicted"/>
<accession>A0A1M5YLX6</accession>